<reference evidence="5" key="1">
    <citation type="journal article" date="2019" name="Int. J. Syst. Evol. Microbiol.">
        <title>The Global Catalogue of Microorganisms (GCM) 10K type strain sequencing project: providing services to taxonomists for standard genome sequencing and annotation.</title>
        <authorList>
            <consortium name="The Broad Institute Genomics Platform"/>
            <consortium name="The Broad Institute Genome Sequencing Center for Infectious Disease"/>
            <person name="Wu L."/>
            <person name="Ma J."/>
        </authorList>
    </citation>
    <scope>NUCLEOTIDE SEQUENCE [LARGE SCALE GENOMIC DNA]</scope>
    <source>
        <strain evidence="5">CECT 8979</strain>
    </source>
</reference>
<dbReference type="RefSeq" id="WP_386099565.1">
    <property type="nucleotide sequence ID" value="NZ_JBHSAT010000004.1"/>
</dbReference>
<dbReference type="GO" id="GO:0016301">
    <property type="term" value="F:kinase activity"/>
    <property type="evidence" value="ECO:0007669"/>
    <property type="project" value="UniProtKB-KW"/>
</dbReference>
<dbReference type="InterPro" id="IPR036890">
    <property type="entry name" value="HATPase_C_sf"/>
</dbReference>
<dbReference type="Gene3D" id="1.25.40.10">
    <property type="entry name" value="Tetratricopeptide repeat domain"/>
    <property type="match status" value="2"/>
</dbReference>
<dbReference type="Pfam" id="PF13181">
    <property type="entry name" value="TPR_8"/>
    <property type="match status" value="1"/>
</dbReference>
<dbReference type="Pfam" id="PF06580">
    <property type="entry name" value="His_kinase"/>
    <property type="match status" value="1"/>
</dbReference>
<dbReference type="Gene3D" id="3.30.565.10">
    <property type="entry name" value="Histidine kinase-like ATPase, C-terminal domain"/>
    <property type="match status" value="1"/>
</dbReference>
<evidence type="ECO:0000313" key="5">
    <source>
        <dbReference type="Proteomes" id="UP001595812"/>
    </source>
</evidence>
<feature type="domain" description="Signal transduction histidine kinase internal region" evidence="3">
    <location>
        <begin position="465"/>
        <end position="542"/>
    </location>
</feature>
<evidence type="ECO:0000259" key="3">
    <source>
        <dbReference type="Pfam" id="PF06580"/>
    </source>
</evidence>
<feature type="transmembrane region" description="Helical" evidence="2">
    <location>
        <begin position="430"/>
        <end position="450"/>
    </location>
</feature>
<keyword evidence="2" id="KW-0812">Transmembrane</keyword>
<dbReference type="InterPro" id="IPR011990">
    <property type="entry name" value="TPR-like_helical_dom_sf"/>
</dbReference>
<dbReference type="PANTHER" id="PTHR34220:SF7">
    <property type="entry name" value="SENSOR HISTIDINE KINASE YPDA"/>
    <property type="match status" value="1"/>
</dbReference>
<dbReference type="InterPro" id="IPR050640">
    <property type="entry name" value="Bact_2-comp_sensor_kinase"/>
</dbReference>
<name>A0ABV8AI02_9FLAO</name>
<keyword evidence="4" id="KW-0418">Kinase</keyword>
<evidence type="ECO:0000313" key="4">
    <source>
        <dbReference type="EMBL" id="MFC3877384.1"/>
    </source>
</evidence>
<dbReference type="SMART" id="SM00028">
    <property type="entry name" value="TPR"/>
    <property type="match status" value="5"/>
</dbReference>
<protein>
    <submittedName>
        <fullName evidence="4">Histidine kinase</fullName>
    </submittedName>
</protein>
<feature type="coiled-coil region" evidence="1">
    <location>
        <begin position="383"/>
        <end position="410"/>
    </location>
</feature>
<dbReference type="PANTHER" id="PTHR34220">
    <property type="entry name" value="SENSOR HISTIDINE KINASE YPDA"/>
    <property type="match status" value="1"/>
</dbReference>
<keyword evidence="1" id="KW-0175">Coiled coil</keyword>
<dbReference type="InterPro" id="IPR019734">
    <property type="entry name" value="TPR_rpt"/>
</dbReference>
<sequence length="665" mass="77141">MRFTVLLLTFTGHFFTLAQTTEQDMLRENLDFFKQVITNVDALKNTDEKLYYLDSVHSRSNSDYIIQRLNLLKAKTFRSTDLNSAFKLLNNVETYIKKHPDYLHLNTHFKIVKGRALYDSGKHEESLNHYKEAEMLLKQLKNPDTFWNYALEIKTGIISNYVSLDRNDEAIQQLTELEKSVSRDDKLDDYIYVLNMLGFLHTKSKNYKDGIRYFTKLTDLAKDKAQYKEAYFGAVNNLGYIFKNTGDSNEAVILLEEAIIQAKNYQILNKELLLSNNLGYLYLDAENLNKAEILGLSTLEKSKNTFEDIEAESQRLLAVVYYKKEELVKALNYTELASQFFRKTNDLKRLKYVLGIKNKILIKQENFKEATKVNSQMISLMDSISLKNDMQNLQKTLVAFETEKKDKEITILKQKEELASVKLAQQRDKIIFLVGLLVILLALGIIVFTYHKKLGRIQNLALRSKLTRSQFNPHYINNAFTALQAELTEHNFNENLINYTSNISRFSRLVLESTFNDEWTLKEEKNMIDNYLSIQQHRLEHSFQYHIVCNIKNELWLSKIPSALTQTVLENAIEHGGFSTTNNTGKIEVLISQIKDQLHISIKNNILSNGPIPSNEVKERPSRGLEITRQRIALHKKIYGRHATLNLTKEENEVEVLFELPLLVA</sequence>
<evidence type="ECO:0000256" key="2">
    <source>
        <dbReference type="SAM" id="Phobius"/>
    </source>
</evidence>
<keyword evidence="4" id="KW-0808">Transferase</keyword>
<dbReference type="EMBL" id="JBHSAT010000004">
    <property type="protein sequence ID" value="MFC3877384.1"/>
    <property type="molecule type" value="Genomic_DNA"/>
</dbReference>
<keyword evidence="5" id="KW-1185">Reference proteome</keyword>
<organism evidence="4 5">
    <name type="scientific">Winogradskyella maritima</name>
    <dbReference type="NCBI Taxonomy" id="1517766"/>
    <lineage>
        <taxon>Bacteria</taxon>
        <taxon>Pseudomonadati</taxon>
        <taxon>Bacteroidota</taxon>
        <taxon>Flavobacteriia</taxon>
        <taxon>Flavobacteriales</taxon>
        <taxon>Flavobacteriaceae</taxon>
        <taxon>Winogradskyella</taxon>
    </lineage>
</organism>
<dbReference type="SUPFAM" id="SSF48452">
    <property type="entry name" value="TPR-like"/>
    <property type="match status" value="1"/>
</dbReference>
<comment type="caution">
    <text evidence="4">The sequence shown here is derived from an EMBL/GenBank/DDBJ whole genome shotgun (WGS) entry which is preliminary data.</text>
</comment>
<keyword evidence="2" id="KW-0472">Membrane</keyword>
<dbReference type="InterPro" id="IPR010559">
    <property type="entry name" value="Sig_transdc_His_kin_internal"/>
</dbReference>
<proteinExistence type="predicted"/>
<keyword evidence="2" id="KW-1133">Transmembrane helix</keyword>
<evidence type="ECO:0000256" key="1">
    <source>
        <dbReference type="SAM" id="Coils"/>
    </source>
</evidence>
<dbReference type="Proteomes" id="UP001595812">
    <property type="component" value="Unassembled WGS sequence"/>
</dbReference>
<accession>A0ABV8AI02</accession>
<gene>
    <name evidence="4" type="ORF">ACFOSX_09090</name>
</gene>